<protein>
    <recommendedName>
        <fullName evidence="12">Elongation of fatty acids protein</fullName>
        <ecNumber evidence="12">2.3.1.-</ecNumber>
    </recommendedName>
</protein>
<dbReference type="EC" id="2.3.1.-" evidence="12"/>
<organism evidence="13 14">
    <name type="scientific">Prorocentrum cordatum</name>
    <dbReference type="NCBI Taxonomy" id="2364126"/>
    <lineage>
        <taxon>Eukaryota</taxon>
        <taxon>Sar</taxon>
        <taxon>Alveolata</taxon>
        <taxon>Dinophyceae</taxon>
        <taxon>Prorocentrales</taxon>
        <taxon>Prorocentraceae</taxon>
        <taxon>Prorocentrum</taxon>
    </lineage>
</organism>
<keyword evidence="14" id="KW-1185">Reference proteome</keyword>
<evidence type="ECO:0000256" key="1">
    <source>
        <dbReference type="ARBA" id="ARBA00004141"/>
    </source>
</evidence>
<dbReference type="InterPro" id="IPR002076">
    <property type="entry name" value="ELO_fam"/>
</dbReference>
<evidence type="ECO:0000256" key="6">
    <source>
        <dbReference type="ARBA" id="ARBA00022832"/>
    </source>
</evidence>
<evidence type="ECO:0000256" key="2">
    <source>
        <dbReference type="ARBA" id="ARBA00007263"/>
    </source>
</evidence>
<evidence type="ECO:0000256" key="3">
    <source>
        <dbReference type="ARBA" id="ARBA00022516"/>
    </source>
</evidence>
<dbReference type="EMBL" id="CAUYUJ010016915">
    <property type="protein sequence ID" value="CAK0870019.1"/>
    <property type="molecule type" value="Genomic_DNA"/>
</dbReference>
<sequence length="256" mass="28718">MVFLILTRGVVPEDSLTGPQALGAPSLNRWASVVAYLLATWGLSAAMRSREAFELRRLTALHNEFLSLGSLAMCAGTAAELVRRHAQSGGLAWFFCEGAGVAAEGPLYFWSYVYYLSKYYEMLDTALVLLQKSRVPNFGLQVYHHAAWGGLLFNTFVHVVMYQYYACRVLGIPTPWKRWITKLQIVQFVTSFFSGTLTPLRLLMGTLYLVSDRWARGDTCAGMGALLYNCLFNATLLLQFVGIDKRNSRQEEKKKG</sequence>
<keyword evidence="3 12" id="KW-0444">Lipid biosynthesis</keyword>
<comment type="caution">
    <text evidence="13">The sequence shown here is derived from an EMBL/GenBank/DDBJ whole genome shotgun (WGS) entry which is preliminary data.</text>
</comment>
<evidence type="ECO:0000256" key="4">
    <source>
        <dbReference type="ARBA" id="ARBA00022679"/>
    </source>
</evidence>
<gene>
    <name evidence="13" type="ORF">PCOR1329_LOCUS56226</name>
</gene>
<comment type="similarity">
    <text evidence="2 12">Belongs to the ELO family.</text>
</comment>
<evidence type="ECO:0000256" key="7">
    <source>
        <dbReference type="ARBA" id="ARBA00022989"/>
    </source>
</evidence>
<dbReference type="PANTHER" id="PTHR11157:SF134">
    <property type="entry name" value="ELONGATION OF FATTY ACIDS PROTEIN 1-RELATED"/>
    <property type="match status" value="1"/>
</dbReference>
<keyword evidence="6 12" id="KW-0276">Fatty acid metabolism</keyword>
<comment type="caution">
    <text evidence="12">Lacks conserved residue(s) required for the propagation of feature annotation.</text>
</comment>
<keyword evidence="9 12" id="KW-0472">Membrane</keyword>
<evidence type="ECO:0000256" key="12">
    <source>
        <dbReference type="RuleBase" id="RU361115"/>
    </source>
</evidence>
<evidence type="ECO:0000256" key="11">
    <source>
        <dbReference type="ARBA" id="ARBA00047375"/>
    </source>
</evidence>
<dbReference type="Proteomes" id="UP001189429">
    <property type="component" value="Unassembled WGS sequence"/>
</dbReference>
<feature type="transmembrane region" description="Helical" evidence="12">
    <location>
        <begin position="146"/>
        <end position="165"/>
    </location>
</feature>
<evidence type="ECO:0000256" key="8">
    <source>
        <dbReference type="ARBA" id="ARBA00023098"/>
    </source>
</evidence>
<evidence type="ECO:0000256" key="5">
    <source>
        <dbReference type="ARBA" id="ARBA00022692"/>
    </source>
</evidence>
<evidence type="ECO:0000256" key="9">
    <source>
        <dbReference type="ARBA" id="ARBA00023136"/>
    </source>
</evidence>
<evidence type="ECO:0000256" key="10">
    <source>
        <dbReference type="ARBA" id="ARBA00023160"/>
    </source>
</evidence>
<keyword evidence="10 12" id="KW-0275">Fatty acid biosynthesis</keyword>
<dbReference type="Pfam" id="PF01151">
    <property type="entry name" value="ELO"/>
    <property type="match status" value="1"/>
</dbReference>
<evidence type="ECO:0000313" key="13">
    <source>
        <dbReference type="EMBL" id="CAK0870019.1"/>
    </source>
</evidence>
<keyword evidence="7 12" id="KW-1133">Transmembrane helix</keyword>
<comment type="subcellular location">
    <subcellularLocation>
        <location evidence="1">Membrane</location>
        <topology evidence="1">Multi-pass membrane protein</topology>
    </subcellularLocation>
</comment>
<keyword evidence="5 12" id="KW-0812">Transmembrane</keyword>
<feature type="transmembrane region" description="Helical" evidence="12">
    <location>
        <begin position="222"/>
        <end position="243"/>
    </location>
</feature>
<comment type="catalytic activity">
    <reaction evidence="11">
        <text>a very-long-chain acyl-CoA + malonyl-CoA + H(+) = a very-long-chain 3-oxoacyl-CoA + CO2 + CoA</text>
        <dbReference type="Rhea" id="RHEA:32727"/>
        <dbReference type="ChEBI" id="CHEBI:15378"/>
        <dbReference type="ChEBI" id="CHEBI:16526"/>
        <dbReference type="ChEBI" id="CHEBI:57287"/>
        <dbReference type="ChEBI" id="CHEBI:57384"/>
        <dbReference type="ChEBI" id="CHEBI:90725"/>
        <dbReference type="ChEBI" id="CHEBI:90736"/>
        <dbReference type="EC" id="2.3.1.199"/>
    </reaction>
</comment>
<accession>A0ABN9VDI3</accession>
<evidence type="ECO:0000313" key="14">
    <source>
        <dbReference type="Proteomes" id="UP001189429"/>
    </source>
</evidence>
<keyword evidence="8 12" id="KW-0443">Lipid metabolism</keyword>
<name>A0ABN9VDI3_9DINO</name>
<keyword evidence="4 12" id="KW-0808">Transferase</keyword>
<feature type="transmembrane region" description="Helical" evidence="12">
    <location>
        <begin position="185"/>
        <end position="210"/>
    </location>
</feature>
<proteinExistence type="inferred from homology"/>
<comment type="catalytic activity">
    <reaction evidence="12">
        <text>an acyl-CoA + malonyl-CoA + H(+) = a 3-oxoacyl-CoA + CO2 + CoA</text>
        <dbReference type="Rhea" id="RHEA:50252"/>
        <dbReference type="ChEBI" id="CHEBI:15378"/>
        <dbReference type="ChEBI" id="CHEBI:16526"/>
        <dbReference type="ChEBI" id="CHEBI:57287"/>
        <dbReference type="ChEBI" id="CHEBI:57384"/>
        <dbReference type="ChEBI" id="CHEBI:58342"/>
        <dbReference type="ChEBI" id="CHEBI:90726"/>
    </reaction>
    <physiologicalReaction direction="left-to-right" evidence="12">
        <dbReference type="Rhea" id="RHEA:50253"/>
    </physiologicalReaction>
</comment>
<feature type="transmembrane region" description="Helical" evidence="12">
    <location>
        <begin position="91"/>
        <end position="115"/>
    </location>
</feature>
<dbReference type="PANTHER" id="PTHR11157">
    <property type="entry name" value="FATTY ACID ACYL TRANSFERASE-RELATED"/>
    <property type="match status" value="1"/>
</dbReference>
<reference evidence="13" key="1">
    <citation type="submission" date="2023-10" db="EMBL/GenBank/DDBJ databases">
        <authorList>
            <person name="Chen Y."/>
            <person name="Shah S."/>
            <person name="Dougan E. K."/>
            <person name="Thang M."/>
            <person name="Chan C."/>
        </authorList>
    </citation>
    <scope>NUCLEOTIDE SEQUENCE [LARGE SCALE GENOMIC DNA]</scope>
</reference>